<sequence length="340" mass="39798">MFEVEKRNHDSTLMKKAEMESLLDQLLLEKESLTGTHKELVKHHEQALLEWEHTRNALQVKEESLAVTEEEKQQLREQISMGLQEIEEVHRKLTGNLKEKEILADNLMKARNALEEKETALMQQFEHRMLQLRDNIHRQELQNLEKEKNIKKLEIRVADVQQHLSVESKKKRMVQKKVHELDMQLIDAQNQRDTLEQQLSQERICAGRTKVLYDITKKELEKTRELLIQMSMKRKFSSQVSQGEVGQPVMKSHQTESDPDDAIFKCRKVKIHGEDKKKERDASHPETELGLLKADPGRKDFPLLSKCTEEDLQIHEDAEGVENWNTDANTEFDKEGENTT</sequence>
<evidence type="ECO:0000313" key="4">
    <source>
        <dbReference type="Proteomes" id="UP000677054"/>
    </source>
</evidence>
<feature type="region of interest" description="Disordered" evidence="2">
    <location>
        <begin position="239"/>
        <end position="258"/>
    </location>
</feature>
<dbReference type="EMBL" id="LR899522">
    <property type="protein sequence ID" value="CAD7240043.1"/>
    <property type="molecule type" value="Genomic_DNA"/>
</dbReference>
<keyword evidence="1" id="KW-0175">Coiled coil</keyword>
<evidence type="ECO:0000313" key="3">
    <source>
        <dbReference type="EMBL" id="CAD7240043.1"/>
    </source>
</evidence>
<organism evidence="3">
    <name type="scientific">Darwinula stevensoni</name>
    <dbReference type="NCBI Taxonomy" id="69355"/>
    <lineage>
        <taxon>Eukaryota</taxon>
        <taxon>Metazoa</taxon>
        <taxon>Ecdysozoa</taxon>
        <taxon>Arthropoda</taxon>
        <taxon>Crustacea</taxon>
        <taxon>Oligostraca</taxon>
        <taxon>Ostracoda</taxon>
        <taxon>Podocopa</taxon>
        <taxon>Podocopida</taxon>
        <taxon>Darwinulocopina</taxon>
        <taxon>Darwinuloidea</taxon>
        <taxon>Darwinulidae</taxon>
        <taxon>Darwinula</taxon>
    </lineage>
</organism>
<dbReference type="Proteomes" id="UP000677054">
    <property type="component" value="Unassembled WGS sequence"/>
</dbReference>
<feature type="compositionally biased region" description="Basic and acidic residues" evidence="2">
    <location>
        <begin position="274"/>
        <end position="287"/>
    </location>
</feature>
<evidence type="ECO:0000256" key="1">
    <source>
        <dbReference type="SAM" id="Coils"/>
    </source>
</evidence>
<feature type="region of interest" description="Disordered" evidence="2">
    <location>
        <begin position="316"/>
        <end position="340"/>
    </location>
</feature>
<keyword evidence="4" id="KW-1185">Reference proteome</keyword>
<accession>A0A7R8X5C2</accession>
<protein>
    <submittedName>
        <fullName evidence="3">Uncharacterized protein</fullName>
    </submittedName>
</protein>
<evidence type="ECO:0000256" key="2">
    <source>
        <dbReference type="SAM" id="MobiDB-lite"/>
    </source>
</evidence>
<feature type="coiled-coil region" evidence="1">
    <location>
        <begin position="16"/>
        <end position="198"/>
    </location>
</feature>
<dbReference type="EMBL" id="CAJPEV010000005">
    <property type="protein sequence ID" value="CAG0878557.1"/>
    <property type="molecule type" value="Genomic_DNA"/>
</dbReference>
<gene>
    <name evidence="3" type="ORF">DSTB1V02_LOCUS80</name>
</gene>
<name>A0A7R8X5C2_9CRUS</name>
<feature type="compositionally biased region" description="Basic and acidic residues" evidence="2">
    <location>
        <begin position="331"/>
        <end position="340"/>
    </location>
</feature>
<dbReference type="AlphaFoldDB" id="A0A7R8X5C2"/>
<proteinExistence type="predicted"/>
<reference evidence="3" key="1">
    <citation type="submission" date="2020-11" db="EMBL/GenBank/DDBJ databases">
        <authorList>
            <person name="Tran Van P."/>
        </authorList>
    </citation>
    <scope>NUCLEOTIDE SEQUENCE</scope>
</reference>
<feature type="region of interest" description="Disordered" evidence="2">
    <location>
        <begin position="274"/>
        <end position="302"/>
    </location>
</feature>